<dbReference type="RefSeq" id="YP_009392767.1">
    <property type="nucleotide sequence ID" value="NC_035264.1"/>
</dbReference>
<keyword evidence="2" id="KW-0934">Plastid</keyword>
<evidence type="ECO:0000256" key="1">
    <source>
        <dbReference type="SAM" id="Phobius"/>
    </source>
</evidence>
<dbReference type="GeneID" id="33354352"/>
<feature type="transmembrane region" description="Helical" evidence="1">
    <location>
        <begin position="17"/>
        <end position="37"/>
    </location>
</feature>
<organism evidence="2">
    <name type="scientific">Bostrychia tenella</name>
    <dbReference type="NCBI Taxonomy" id="324755"/>
    <lineage>
        <taxon>Eukaryota</taxon>
        <taxon>Rhodophyta</taxon>
        <taxon>Florideophyceae</taxon>
        <taxon>Rhodymeniophycidae</taxon>
        <taxon>Ceramiales</taxon>
        <taxon>Rhodomelaceae</taxon>
        <taxon>Bostrychia</taxon>
    </lineage>
</organism>
<protein>
    <submittedName>
        <fullName evidence="2">Uncharacterized protein</fullName>
    </submittedName>
</protein>
<gene>
    <name evidence="2" type="primary">orf40</name>
</gene>
<keyword evidence="1" id="KW-0472">Membrane</keyword>
<reference evidence="2" key="1">
    <citation type="journal article" date="2017" name="J. Phycol.">
        <title>Analysis of chloroplast genomes and a supermatrix inform reclassification of the Rhodomelaceae (Rhodophyta).</title>
        <authorList>
            <person name="Diaz-Tapia P."/>
            <person name="Maggs C.A."/>
            <person name="West J.A."/>
            <person name="Verbruggen H."/>
        </authorList>
    </citation>
    <scope>NUCLEOTIDE SEQUENCE</scope>
    <source>
        <strain evidence="2">JW3079</strain>
    </source>
</reference>
<accession>A0A1Z1M5M6</accession>
<geneLocation type="chloroplast" evidence="2"/>
<dbReference type="EMBL" id="MF101417">
    <property type="protein sequence ID" value="ARW61329.1"/>
    <property type="molecule type" value="Genomic_DNA"/>
</dbReference>
<keyword evidence="1" id="KW-1133">Transmembrane helix</keyword>
<keyword evidence="1" id="KW-0812">Transmembrane</keyword>
<proteinExistence type="predicted"/>
<keyword evidence="2" id="KW-0150">Chloroplast</keyword>
<evidence type="ECO:0000313" key="2">
    <source>
        <dbReference type="EMBL" id="ARW61329.1"/>
    </source>
</evidence>
<name>A0A1Z1M5M6_9FLOR</name>
<sequence>MIVATFICNLNIVKTRFIWYNFLLIFFLLCMVFLLFMETL</sequence>
<dbReference type="AlphaFoldDB" id="A0A1Z1M5M6"/>